<dbReference type="OrthoDB" id="9799970at2"/>
<feature type="domain" description="Peptidase M15C" evidence="2">
    <location>
        <begin position="193"/>
        <end position="260"/>
    </location>
</feature>
<dbReference type="SUPFAM" id="SSF55166">
    <property type="entry name" value="Hedgehog/DD-peptidase"/>
    <property type="match status" value="1"/>
</dbReference>
<dbReference type="Pfam" id="PF13539">
    <property type="entry name" value="Peptidase_M15_4"/>
    <property type="match status" value="1"/>
</dbReference>
<dbReference type="AlphaFoldDB" id="A0A0C1U5U0"/>
<feature type="chain" id="PRO_5002153427" evidence="1">
    <location>
        <begin position="26"/>
        <end position="303"/>
    </location>
</feature>
<evidence type="ECO:0000313" key="4">
    <source>
        <dbReference type="Proteomes" id="UP000031366"/>
    </source>
</evidence>
<name>A0A0C1U5U0_9CLOT</name>
<dbReference type="InterPro" id="IPR009045">
    <property type="entry name" value="Zn_M74/Hedgehog-like"/>
</dbReference>
<dbReference type="GO" id="GO:0004180">
    <property type="term" value="F:carboxypeptidase activity"/>
    <property type="evidence" value="ECO:0007669"/>
    <property type="project" value="UniProtKB-KW"/>
</dbReference>
<feature type="signal peptide" evidence="1">
    <location>
        <begin position="1"/>
        <end position="25"/>
    </location>
</feature>
<dbReference type="Gene3D" id="3.30.1380.10">
    <property type="match status" value="1"/>
</dbReference>
<evidence type="ECO:0000313" key="3">
    <source>
        <dbReference type="EMBL" id="KIE47123.1"/>
    </source>
</evidence>
<organism evidence="3 4">
    <name type="scientific">Clostridium argentinense CDC 2741</name>
    <dbReference type="NCBI Taxonomy" id="1418104"/>
    <lineage>
        <taxon>Bacteria</taxon>
        <taxon>Bacillati</taxon>
        <taxon>Bacillota</taxon>
        <taxon>Clostridia</taxon>
        <taxon>Eubacteriales</taxon>
        <taxon>Clostridiaceae</taxon>
        <taxon>Clostridium</taxon>
    </lineage>
</organism>
<reference evidence="3 4" key="1">
    <citation type="journal article" date="2015" name="Infect. Genet. Evol.">
        <title>Genomic sequences of six botulinum neurotoxin-producing strains representing three clostridial species illustrate the mobility and diversity of botulinum neurotoxin genes.</title>
        <authorList>
            <person name="Smith T.J."/>
            <person name="Hill K.K."/>
            <person name="Xie G."/>
            <person name="Foley B.T."/>
            <person name="Williamson C.H."/>
            <person name="Foster J.T."/>
            <person name="Johnson S.L."/>
            <person name="Chertkov O."/>
            <person name="Teshima H."/>
            <person name="Gibbons H.S."/>
            <person name="Johnsky L.A."/>
            <person name="Karavis M.A."/>
            <person name="Smith L.A."/>
        </authorList>
    </citation>
    <scope>NUCLEOTIDE SEQUENCE [LARGE SCALE GENOMIC DNA]</scope>
    <source>
        <strain evidence="3 4">CDC 2741</strain>
    </source>
</reference>
<comment type="caution">
    <text evidence="3">The sequence shown here is derived from an EMBL/GenBank/DDBJ whole genome shotgun (WGS) entry which is preliminary data.</text>
</comment>
<keyword evidence="3" id="KW-0121">Carboxypeptidase</keyword>
<keyword evidence="3" id="KW-0378">Hydrolase</keyword>
<protein>
    <submittedName>
        <fullName evidence="3">D-alanyl-D-alanine carboxypeptidase family protein</fullName>
    </submittedName>
</protein>
<accession>A0A0C1U5U0</accession>
<dbReference type="EMBL" id="AYSO01000015">
    <property type="protein sequence ID" value="KIE47123.1"/>
    <property type="molecule type" value="Genomic_DNA"/>
</dbReference>
<sequence>MKKICSFIVAFTLLTSKFYNINAYAQNIDYDTTMKQDLLSLFMAYPEDIIDIEKQDNGLVYLVMKSGNKIVYDDKKEKTQQEKLVNGDLQDMMEQVYPLEKIDDLMEENFDPGRIRVYSLLNEVYGSSREQIEKNLTNVNFAYQNYRFNKNNKAAENLDNVSKKLLILAKTNTKIGSFVNPSNGTFNYRIISGTGRLSPHAYGLAIDIASDKRDYWKWASREQGKARLLQYPDELVKTFEENNFVWGGKWGHFDILHFEYRPEIILKARYFGDNKGEKANWYEGVPCDETIKIYIEKIDKALS</sequence>
<dbReference type="RefSeq" id="WP_039632192.1">
    <property type="nucleotide sequence ID" value="NZ_AYSO01000015.1"/>
</dbReference>
<keyword evidence="1" id="KW-0732">Signal</keyword>
<evidence type="ECO:0000256" key="1">
    <source>
        <dbReference type="SAM" id="SignalP"/>
    </source>
</evidence>
<dbReference type="InterPro" id="IPR039561">
    <property type="entry name" value="Peptidase_M15C"/>
</dbReference>
<gene>
    <name evidence="3" type="ORF">U732_1296</name>
</gene>
<keyword evidence="4" id="KW-1185">Reference proteome</keyword>
<dbReference type="STRING" id="29341.RSJ17_13740"/>
<proteinExistence type="predicted"/>
<evidence type="ECO:0000259" key="2">
    <source>
        <dbReference type="Pfam" id="PF13539"/>
    </source>
</evidence>
<dbReference type="Proteomes" id="UP000031366">
    <property type="component" value="Unassembled WGS sequence"/>
</dbReference>
<keyword evidence="3" id="KW-0645">Protease</keyword>